<dbReference type="SUPFAM" id="SSF53335">
    <property type="entry name" value="S-adenosyl-L-methionine-dependent methyltransferases"/>
    <property type="match status" value="1"/>
</dbReference>
<dbReference type="Gene3D" id="3.40.50.150">
    <property type="entry name" value="Vaccinia Virus protein VP39"/>
    <property type="match status" value="1"/>
</dbReference>
<evidence type="ECO:0000256" key="2">
    <source>
        <dbReference type="SAM" id="MobiDB-lite"/>
    </source>
</evidence>
<sequence>MGPHQARQRGQQHSYARTLPTSAGYNNRHIPPSYPAEHGFELDANGIMYQQTQAMNGRPILPYPDTSSSVPDSSMFGGQYSQTPFDFATTQQPEWDPHGVASYYALSNQALPLDDEFNLAYPVDPLMQQDRNSAGIQPDGNVPFGGSSSTTHRPIAPAPAPQMPHHTANVAAAPVGSDWRPQQLQQFPNEPGAQQQQQQHPLLRQQKPIRVDVSIFPNEVVYDEQGRTFQAYREDGYYLPNDPKEQDRLDFQHNVYKLLIEGRLYLAPIRDPRHVLDLGTGTGIWANEFAQAHPEARVLGTDLTLIQPTHRPLPPNVSFIQEDAEEDEWSVPTGFDFIHVRELYMSIKDHMKMLRNIYKHLAPGGWIEVQDVRVAFHSYDGSSAGSALERHAQLLGEGLTRLGRDITALDRYRTMLADLGFVEDTIREHIMPLPCSNWPEGAANAHYRRAGQFQMINITQVVESVTCKVLAVAGVSKGENQRLAGEVRAQQIGGQVRGFWPFHVIYAQKPW</sequence>
<proteinExistence type="inferred from homology"/>
<reference evidence="3 4" key="1">
    <citation type="submission" date="2023-01" db="EMBL/GenBank/DDBJ databases">
        <title>Analysis of 21 Apiospora genomes using comparative genomics revels a genus with tremendous synthesis potential of carbohydrate active enzymes and secondary metabolites.</title>
        <authorList>
            <person name="Sorensen T."/>
        </authorList>
    </citation>
    <scope>NUCLEOTIDE SEQUENCE [LARGE SCALE GENOMIC DNA]</scope>
    <source>
        <strain evidence="3 4">CBS 20057</strain>
    </source>
</reference>
<feature type="region of interest" description="Disordered" evidence="2">
    <location>
        <begin position="1"/>
        <end position="30"/>
    </location>
</feature>
<comment type="caution">
    <text evidence="3">The sequence shown here is derived from an EMBL/GenBank/DDBJ whole genome shotgun (WGS) entry which is preliminary data.</text>
</comment>
<dbReference type="PANTHER" id="PTHR43591:SF24">
    <property type="entry name" value="2-METHOXY-6-POLYPRENYL-1,4-BENZOQUINOL METHYLASE, MITOCHONDRIAL"/>
    <property type="match status" value="1"/>
</dbReference>
<gene>
    <name evidence="3" type="ORF">PG991_000043</name>
</gene>
<dbReference type="InterPro" id="IPR029063">
    <property type="entry name" value="SAM-dependent_MTases_sf"/>
</dbReference>
<feature type="compositionally biased region" description="Polar residues" evidence="2">
    <location>
        <begin position="8"/>
        <end position="25"/>
    </location>
</feature>
<feature type="region of interest" description="Disordered" evidence="2">
    <location>
        <begin position="145"/>
        <end position="165"/>
    </location>
</feature>
<dbReference type="PANTHER" id="PTHR43591">
    <property type="entry name" value="METHYLTRANSFERASE"/>
    <property type="match status" value="1"/>
</dbReference>
<comment type="similarity">
    <text evidence="1">Belongs to the methyltransferase superfamily. LaeA methyltransferase family.</text>
</comment>
<organism evidence="3 4">
    <name type="scientific">Apiospora marii</name>
    <dbReference type="NCBI Taxonomy" id="335849"/>
    <lineage>
        <taxon>Eukaryota</taxon>
        <taxon>Fungi</taxon>
        <taxon>Dikarya</taxon>
        <taxon>Ascomycota</taxon>
        <taxon>Pezizomycotina</taxon>
        <taxon>Sordariomycetes</taxon>
        <taxon>Xylariomycetidae</taxon>
        <taxon>Amphisphaeriales</taxon>
        <taxon>Apiosporaceae</taxon>
        <taxon>Apiospora</taxon>
    </lineage>
</organism>
<evidence type="ECO:0008006" key="5">
    <source>
        <dbReference type="Google" id="ProtNLM"/>
    </source>
</evidence>
<dbReference type="Proteomes" id="UP001396898">
    <property type="component" value="Unassembled WGS sequence"/>
</dbReference>
<feature type="compositionally biased region" description="Low complexity" evidence="2">
    <location>
        <begin position="185"/>
        <end position="206"/>
    </location>
</feature>
<dbReference type="EMBL" id="JAQQWI010000001">
    <property type="protein sequence ID" value="KAK8040255.1"/>
    <property type="molecule type" value="Genomic_DNA"/>
</dbReference>
<keyword evidence="4" id="KW-1185">Reference proteome</keyword>
<evidence type="ECO:0000313" key="4">
    <source>
        <dbReference type="Proteomes" id="UP001396898"/>
    </source>
</evidence>
<dbReference type="CDD" id="cd02440">
    <property type="entry name" value="AdoMet_MTases"/>
    <property type="match status" value="1"/>
</dbReference>
<name>A0ABR1T0Z4_9PEZI</name>
<feature type="region of interest" description="Disordered" evidence="2">
    <location>
        <begin position="182"/>
        <end position="206"/>
    </location>
</feature>
<evidence type="ECO:0000313" key="3">
    <source>
        <dbReference type="EMBL" id="KAK8040255.1"/>
    </source>
</evidence>
<evidence type="ECO:0000256" key="1">
    <source>
        <dbReference type="ARBA" id="ARBA00038158"/>
    </source>
</evidence>
<accession>A0ABR1T0Z4</accession>
<dbReference type="Pfam" id="PF13489">
    <property type="entry name" value="Methyltransf_23"/>
    <property type="match status" value="1"/>
</dbReference>
<protein>
    <recommendedName>
        <fullName evidence="5">S-adenosyl-L-methionine-dependent methyltransferase</fullName>
    </recommendedName>
</protein>